<dbReference type="PANTHER" id="PTHR11516">
    <property type="entry name" value="PYRUVATE DEHYDROGENASE E1 COMPONENT, ALPHA SUBUNIT BACTERIAL AND ORGANELLAR"/>
    <property type="match status" value="1"/>
</dbReference>
<dbReference type="InterPro" id="IPR050642">
    <property type="entry name" value="PDH_E1_Alpha_Subunit"/>
</dbReference>
<dbReference type="STRING" id="489703.SAMN04488038_106203"/>
<dbReference type="Proteomes" id="UP000199233">
    <property type="component" value="Unassembled WGS sequence"/>
</dbReference>
<dbReference type="PANTHER" id="PTHR11516:SF60">
    <property type="entry name" value="PYRUVATE DEHYDROGENASE E1 COMPONENT SUBUNIT ALPHA"/>
    <property type="match status" value="1"/>
</dbReference>
<dbReference type="RefSeq" id="WP_093285081.1">
    <property type="nucleotide sequence ID" value="NZ_FOFS01000006.1"/>
</dbReference>
<proteinExistence type="predicted"/>
<comment type="cofactor">
    <cofactor evidence="1">
        <name>thiamine diphosphate</name>
        <dbReference type="ChEBI" id="CHEBI:58937"/>
    </cofactor>
</comment>
<keyword evidence="5" id="KW-0670">Pyruvate</keyword>
<dbReference type="AlphaFoldDB" id="A0A1H9G370"/>
<dbReference type="InterPro" id="IPR001017">
    <property type="entry name" value="DH_E1"/>
</dbReference>
<gene>
    <name evidence="5" type="ORF">SAMN04488038_106203</name>
</gene>
<keyword evidence="6" id="KW-1185">Reference proteome</keyword>
<protein>
    <submittedName>
        <fullName evidence="5">Pyruvate dehydrogenase E1 component alpha subunit</fullName>
    </submittedName>
</protein>
<evidence type="ECO:0000256" key="1">
    <source>
        <dbReference type="ARBA" id="ARBA00001964"/>
    </source>
</evidence>
<dbReference type="CDD" id="cd02000">
    <property type="entry name" value="TPP_E1_PDC_ADC_BCADC"/>
    <property type="match status" value="1"/>
</dbReference>
<evidence type="ECO:0000256" key="3">
    <source>
        <dbReference type="ARBA" id="ARBA00023052"/>
    </source>
</evidence>
<dbReference type="OrthoDB" id="9766715at2"/>
<feature type="domain" description="Dehydrogenase E1 component" evidence="4">
    <location>
        <begin position="16"/>
        <end position="315"/>
    </location>
</feature>
<sequence>MSFASFTPSALLSVYRKALLIHVVDERVRTLLRSGRMAAVYYSPRGQEILAAAMGVHLAPTDYLVCTYRGIHNQLAKGLPLKQLMAEYYGKATGTCKGKGGPMHITHPETGVMVTTGVVGSGLPIANGLGWASQLREDGRVTVCSFGDGASNIGAFHEALNMAALWKLPVIFLCENNLYGECTSYEKATASATIADRAIAYGSGMRGVTVNGNDAEAMWRAAGEAVARARAGEGPTLLEARTFRFMGHYFGDPGAYIPKDEYAAALAKDPMPATRERVLQSGAATQSELDALTAEYNALVDEALQFAADSPFPDVSEIDKDIYGAAA</sequence>
<dbReference type="GO" id="GO:0004739">
    <property type="term" value="F:pyruvate dehydrogenase (acetyl-transferring) activity"/>
    <property type="evidence" value="ECO:0007669"/>
    <property type="project" value="TreeGrafter"/>
</dbReference>
<dbReference type="Pfam" id="PF00676">
    <property type="entry name" value="E1_dh"/>
    <property type="match status" value="1"/>
</dbReference>
<keyword evidence="3" id="KW-0786">Thiamine pyrophosphate</keyword>
<accession>A0A1H9G370</accession>
<name>A0A1H9G370_9GAMM</name>
<evidence type="ECO:0000313" key="5">
    <source>
        <dbReference type="EMBL" id="SEQ44572.1"/>
    </source>
</evidence>
<dbReference type="InterPro" id="IPR029061">
    <property type="entry name" value="THDP-binding"/>
</dbReference>
<keyword evidence="2" id="KW-0560">Oxidoreductase</keyword>
<dbReference type="Gene3D" id="3.40.50.970">
    <property type="match status" value="1"/>
</dbReference>
<dbReference type="EMBL" id="FOFS01000006">
    <property type="protein sequence ID" value="SEQ44572.1"/>
    <property type="molecule type" value="Genomic_DNA"/>
</dbReference>
<dbReference type="SUPFAM" id="SSF52518">
    <property type="entry name" value="Thiamin diphosphate-binding fold (THDP-binding)"/>
    <property type="match status" value="1"/>
</dbReference>
<reference evidence="6" key="1">
    <citation type="submission" date="2016-10" db="EMBL/GenBank/DDBJ databases">
        <authorList>
            <person name="Varghese N."/>
            <person name="Submissions S."/>
        </authorList>
    </citation>
    <scope>NUCLEOTIDE SEQUENCE [LARGE SCALE GENOMIC DNA]</scope>
    <source>
        <strain evidence="6">DSM 25927</strain>
    </source>
</reference>
<evidence type="ECO:0000256" key="2">
    <source>
        <dbReference type="ARBA" id="ARBA00023002"/>
    </source>
</evidence>
<evidence type="ECO:0000259" key="4">
    <source>
        <dbReference type="Pfam" id="PF00676"/>
    </source>
</evidence>
<organism evidence="5 6">
    <name type="scientific">Solimonas aquatica</name>
    <dbReference type="NCBI Taxonomy" id="489703"/>
    <lineage>
        <taxon>Bacteria</taxon>
        <taxon>Pseudomonadati</taxon>
        <taxon>Pseudomonadota</taxon>
        <taxon>Gammaproteobacteria</taxon>
        <taxon>Nevskiales</taxon>
        <taxon>Nevskiaceae</taxon>
        <taxon>Solimonas</taxon>
    </lineage>
</organism>
<evidence type="ECO:0000313" key="6">
    <source>
        <dbReference type="Proteomes" id="UP000199233"/>
    </source>
</evidence>
<dbReference type="GO" id="GO:0006086">
    <property type="term" value="P:pyruvate decarboxylation to acetyl-CoA"/>
    <property type="evidence" value="ECO:0007669"/>
    <property type="project" value="TreeGrafter"/>
</dbReference>